<keyword evidence="12" id="KW-1185">Reference proteome</keyword>
<evidence type="ECO:0000313" key="12">
    <source>
        <dbReference type="Proteomes" id="UP000033647"/>
    </source>
</evidence>
<dbReference type="AlphaFoldDB" id="A0A0F4GV37"/>
<dbReference type="Proteomes" id="UP000033647">
    <property type="component" value="Unassembled WGS sequence"/>
</dbReference>
<dbReference type="GO" id="GO:0006352">
    <property type="term" value="P:DNA-templated transcription initiation"/>
    <property type="evidence" value="ECO:0007669"/>
    <property type="project" value="InterPro"/>
</dbReference>
<keyword evidence="4" id="KW-0805">Transcription regulation</keyword>
<keyword evidence="6" id="KW-0539">Nucleus</keyword>
<feature type="compositionally biased region" description="Low complexity" evidence="9">
    <location>
        <begin position="107"/>
        <end position="136"/>
    </location>
</feature>
<feature type="compositionally biased region" description="Basic and acidic residues" evidence="9">
    <location>
        <begin position="143"/>
        <end position="152"/>
    </location>
</feature>
<dbReference type="OrthoDB" id="21060at2759"/>
<comment type="function">
    <text evidence="7">Functions as a component of the DNA-binding general transcription factor complex TFIID. Binding of TFIID to a promoter (with or without TATA element) is the initial step in pre-initiation complex (PIC) formation. TFIID plays a key role in the regulation of gene expression by RNA polymerase II through different activities such as transcription activator interaction, core promoter recognition and selectivity, TFIIA and TFIIB interaction, chromatin modification (histone acetylation by TAF1), facilitation of DNA opening and initiation of transcription.</text>
</comment>
<keyword evidence="5" id="KW-0804">Transcription</keyword>
<evidence type="ECO:0000313" key="11">
    <source>
        <dbReference type="EMBL" id="KJY01094.1"/>
    </source>
</evidence>
<dbReference type="EMBL" id="LAFY01000295">
    <property type="protein sequence ID" value="KJY01094.1"/>
    <property type="molecule type" value="Genomic_DNA"/>
</dbReference>
<evidence type="ECO:0000256" key="8">
    <source>
        <dbReference type="ARBA" id="ARBA00031747"/>
    </source>
</evidence>
<feature type="compositionally biased region" description="Polar residues" evidence="9">
    <location>
        <begin position="544"/>
        <end position="553"/>
    </location>
</feature>
<feature type="region of interest" description="Disordered" evidence="9">
    <location>
        <begin position="544"/>
        <end position="573"/>
    </location>
</feature>
<feature type="compositionally biased region" description="Low complexity" evidence="9">
    <location>
        <begin position="84"/>
        <end position="95"/>
    </location>
</feature>
<comment type="subcellular location">
    <subcellularLocation>
        <location evidence="1">Nucleus</location>
    </subcellularLocation>
</comment>
<feature type="compositionally biased region" description="Polar residues" evidence="9">
    <location>
        <begin position="52"/>
        <end position="65"/>
    </location>
</feature>
<sequence length="620" mass="66247">MSYSHMAPPIAAQKPPSPYPPYNPNHAGSPTNQSPYAPPPAKRQRLSPGPMSPQNGSPAYANSPNGLPGAGSYGNPYASQAVQSPYSPASYAGSPQNSFNTPQAYHPPQQQMQWQQPQSQQRPTQTSPGPSTGSSMMPPPPRPHKEEKDEKVGVEDIGDSLFGSGINLKDEENYLHNTWNNRHGASDSFATAQSTSFGSSTLSGNNSFNMLTQGTSFGSQGPNGAMAGTLGQAQSQEQIEEETIRKRGEAARAKATREQHHLNNQFLLGNCVRNRMHLRASENAVKLDTSGVYVRNPGPMQTQVMMNGAATDGVAEVKPESMIDAGVAYDSILSLISLAAGERLRGLIDDAYGLARARRYGDHGRVVPPEFADIAVGEGEATQETVVSENVTGSQWEKMNGQPPVENGEVVANGGKEASVPVQTVSCQSSLNARLREIAEKDKRAEQERKKKREARRKEAAAAEPADGTLAAEPSQEMLAAAAATEKITKKELAKKAKEATGTGAQTLQNSNQTAAMMALGSKTKKFSWMTGGVSNMPTNRFAKQTPAGSGTATPKVESAPSGASAAATPAPKVEKVPTWGDWREDEVTGKAIHLRDWIRVLDRDGREKKALQKALNKLS</sequence>
<feature type="domain" description="Transcription initiation factor TFIID component TAF4 C-terminal" evidence="10">
    <location>
        <begin position="331"/>
        <end position="612"/>
    </location>
</feature>
<feature type="compositionally biased region" description="Low complexity" evidence="9">
    <location>
        <begin position="559"/>
        <end position="572"/>
    </location>
</feature>
<feature type="region of interest" description="Disordered" evidence="9">
    <location>
        <begin position="1"/>
        <end position="152"/>
    </location>
</feature>
<protein>
    <recommendedName>
        <fullName evidence="3">Transcription initiation factor TFIID subunit 4</fullName>
    </recommendedName>
    <alternativeName>
        <fullName evidence="8">TBP-associated factor 4</fullName>
    </alternativeName>
</protein>
<evidence type="ECO:0000259" key="10">
    <source>
        <dbReference type="Pfam" id="PF05236"/>
    </source>
</evidence>
<evidence type="ECO:0000256" key="7">
    <source>
        <dbReference type="ARBA" id="ARBA00025346"/>
    </source>
</evidence>
<gene>
    <name evidence="11" type="ORF">TI39_contig303g00026</name>
</gene>
<evidence type="ECO:0000256" key="9">
    <source>
        <dbReference type="SAM" id="MobiDB-lite"/>
    </source>
</evidence>
<proteinExistence type="inferred from homology"/>
<evidence type="ECO:0000256" key="1">
    <source>
        <dbReference type="ARBA" id="ARBA00004123"/>
    </source>
</evidence>
<evidence type="ECO:0000256" key="2">
    <source>
        <dbReference type="ARBA" id="ARBA00006178"/>
    </source>
</evidence>
<evidence type="ECO:0000256" key="4">
    <source>
        <dbReference type="ARBA" id="ARBA00023015"/>
    </source>
</evidence>
<feature type="compositionally biased region" description="Basic and acidic residues" evidence="9">
    <location>
        <begin position="439"/>
        <end position="449"/>
    </location>
</feature>
<organism evidence="11 12">
    <name type="scientific">Zymoseptoria brevis</name>
    <dbReference type="NCBI Taxonomy" id="1047168"/>
    <lineage>
        <taxon>Eukaryota</taxon>
        <taxon>Fungi</taxon>
        <taxon>Dikarya</taxon>
        <taxon>Ascomycota</taxon>
        <taxon>Pezizomycotina</taxon>
        <taxon>Dothideomycetes</taxon>
        <taxon>Dothideomycetidae</taxon>
        <taxon>Mycosphaerellales</taxon>
        <taxon>Mycosphaerellaceae</taxon>
        <taxon>Zymoseptoria</taxon>
    </lineage>
</organism>
<evidence type="ECO:0000256" key="5">
    <source>
        <dbReference type="ARBA" id="ARBA00023163"/>
    </source>
</evidence>
<feature type="region of interest" description="Disordered" evidence="9">
    <location>
        <begin position="439"/>
        <end position="474"/>
    </location>
</feature>
<dbReference type="STRING" id="1047168.A0A0F4GV37"/>
<accession>A0A0F4GV37</accession>
<dbReference type="GO" id="GO:0005669">
    <property type="term" value="C:transcription factor TFIID complex"/>
    <property type="evidence" value="ECO:0007669"/>
    <property type="project" value="InterPro"/>
</dbReference>
<evidence type="ECO:0000256" key="6">
    <source>
        <dbReference type="ARBA" id="ARBA00023242"/>
    </source>
</evidence>
<dbReference type="InterPro" id="IPR007900">
    <property type="entry name" value="TAF4_C"/>
</dbReference>
<comment type="caution">
    <text evidence="11">The sequence shown here is derived from an EMBL/GenBank/DDBJ whole genome shotgun (WGS) entry which is preliminary data.</text>
</comment>
<comment type="similarity">
    <text evidence="2">Belongs to the TAF4 family.</text>
</comment>
<name>A0A0F4GV37_9PEZI</name>
<dbReference type="Pfam" id="PF05236">
    <property type="entry name" value="TAF4"/>
    <property type="match status" value="1"/>
</dbReference>
<evidence type="ECO:0000256" key="3">
    <source>
        <dbReference type="ARBA" id="ARBA00017306"/>
    </source>
</evidence>
<reference evidence="11 12" key="1">
    <citation type="submission" date="2015-03" db="EMBL/GenBank/DDBJ databases">
        <title>RNA-seq based gene annotation and comparative genomics of four Zymoseptoria species reveal species-specific pathogenicity related genes and transposable element activity.</title>
        <authorList>
            <person name="Grandaubert J."/>
            <person name="Bhattacharyya A."/>
            <person name="Stukenbrock E.H."/>
        </authorList>
    </citation>
    <scope>NUCLEOTIDE SEQUENCE [LARGE SCALE GENOMIC DNA]</scope>
    <source>
        <strain evidence="11 12">Zb18110</strain>
    </source>
</reference>